<name>A0A0G4IET2_9ALVE</name>
<gene>
    <name evidence="1" type="ORF">Cvel_13818</name>
</gene>
<dbReference type="EMBL" id="CDMZ01005908">
    <property type="protein sequence ID" value="CEM55760.1"/>
    <property type="molecule type" value="Genomic_DNA"/>
</dbReference>
<sequence length="90" mass="9617">MANASCGAELQELVRHGGGHVDIVFDYSELPFTLQHISIYEAACATEGEGLEMTAVSSTSEENKEGGGNFDPFQDYPGGEAAFKARFAHC</sequence>
<dbReference type="VEuPathDB" id="CryptoDB:Cvel_13818"/>
<organism evidence="1">
    <name type="scientific">Chromera velia CCMP2878</name>
    <dbReference type="NCBI Taxonomy" id="1169474"/>
    <lineage>
        <taxon>Eukaryota</taxon>
        <taxon>Sar</taxon>
        <taxon>Alveolata</taxon>
        <taxon>Colpodellida</taxon>
        <taxon>Chromeraceae</taxon>
        <taxon>Chromera</taxon>
    </lineage>
</organism>
<proteinExistence type="predicted"/>
<evidence type="ECO:0000313" key="1">
    <source>
        <dbReference type="EMBL" id="CEM55760.1"/>
    </source>
</evidence>
<protein>
    <submittedName>
        <fullName evidence="1">Uncharacterized protein</fullName>
    </submittedName>
</protein>
<reference evidence="1" key="1">
    <citation type="submission" date="2014-11" db="EMBL/GenBank/DDBJ databases">
        <authorList>
            <person name="Otto D Thomas"/>
            <person name="Naeem Raeece"/>
        </authorList>
    </citation>
    <scope>NUCLEOTIDE SEQUENCE</scope>
</reference>
<dbReference type="AlphaFoldDB" id="A0A0G4IET2"/>
<accession>A0A0G4IET2</accession>